<feature type="compositionally biased region" description="Low complexity" evidence="6">
    <location>
        <begin position="133"/>
        <end position="153"/>
    </location>
</feature>
<evidence type="ECO:0000313" key="8">
    <source>
        <dbReference type="EMBL" id="KAK2080095.1"/>
    </source>
</evidence>
<comment type="similarity">
    <text evidence="1">Belongs to the bacterial ribosomal protein bL9 family.</text>
</comment>
<sequence>MPNHQWQSHLDSVILTQSVPGLGEEGDVCMATAGYARNHLIPRRLAVPATPSGVARADRDRRQRQDAAEAQLAAATALAEELARAGVTSMGWSPTKAAAADTVLPPPGRPPLYPAGLTGPGKSPFSGRDVEPARSPSASSVESLSSSSSASGSLERRGPVAASAEDLRFPSEWEVRGRLITRAVSAPVVCRGRQSPQEDEDAGRAESPTHGLVIDGAGPSFRDGWPVGDGPPGAAGLPKFRRKSHSLPARRPPPVPEAANGFSFRDAGFAKATERCTLPLPVGSSGRHPAPSYGLRTRPEAPRLAGADDAWATPASGAPRAADKGASLGGASAVAPSSQDPGSGSRRDVEEQYAAALAVWREAMAAWQKQTAEWQRAMEDWRRQLDAEKPEEDGAS</sequence>
<dbReference type="GO" id="GO:0003735">
    <property type="term" value="F:structural constituent of ribosome"/>
    <property type="evidence" value="ECO:0007669"/>
    <property type="project" value="InterPro"/>
</dbReference>
<proteinExistence type="inferred from homology"/>
<feature type="region of interest" description="Disordered" evidence="6">
    <location>
        <begin position="278"/>
        <end position="350"/>
    </location>
</feature>
<dbReference type="GO" id="GO:1990904">
    <property type="term" value="C:ribonucleoprotein complex"/>
    <property type="evidence" value="ECO:0007669"/>
    <property type="project" value="UniProtKB-KW"/>
</dbReference>
<name>A0AAD9IMG8_PROWI</name>
<dbReference type="Proteomes" id="UP001255856">
    <property type="component" value="Unassembled WGS sequence"/>
</dbReference>
<dbReference type="InterPro" id="IPR036935">
    <property type="entry name" value="Ribosomal_bL9_N_sf"/>
</dbReference>
<dbReference type="AlphaFoldDB" id="A0AAD9IMG8"/>
<evidence type="ECO:0000256" key="3">
    <source>
        <dbReference type="ARBA" id="ARBA00023274"/>
    </source>
</evidence>
<keyword evidence="3" id="KW-0687">Ribonucleoprotein</keyword>
<dbReference type="PANTHER" id="PTHR21368">
    <property type="entry name" value="50S RIBOSOMAL PROTEIN L9"/>
    <property type="match status" value="1"/>
</dbReference>
<feature type="region of interest" description="Disordered" evidence="6">
    <location>
        <begin position="190"/>
        <end position="261"/>
    </location>
</feature>
<dbReference type="SUPFAM" id="SSF55658">
    <property type="entry name" value="L9 N-domain-like"/>
    <property type="match status" value="1"/>
</dbReference>
<feature type="compositionally biased region" description="Pro residues" evidence="6">
    <location>
        <begin position="104"/>
        <end position="113"/>
    </location>
</feature>
<feature type="region of interest" description="Disordered" evidence="6">
    <location>
        <begin position="98"/>
        <end position="163"/>
    </location>
</feature>
<reference evidence="8" key="1">
    <citation type="submission" date="2021-01" db="EMBL/GenBank/DDBJ databases">
        <authorList>
            <person name="Eckstrom K.M.E."/>
        </authorList>
    </citation>
    <scope>NUCLEOTIDE SEQUENCE</scope>
    <source>
        <strain evidence="8">UVCC 0001</strain>
    </source>
</reference>
<evidence type="ECO:0000256" key="1">
    <source>
        <dbReference type="ARBA" id="ARBA00010605"/>
    </source>
</evidence>
<comment type="caution">
    <text evidence="8">The sequence shown here is derived from an EMBL/GenBank/DDBJ whole genome shotgun (WGS) entry which is preliminary data.</text>
</comment>
<gene>
    <name evidence="8" type="ORF">QBZ16_002491</name>
</gene>
<organism evidence="8 9">
    <name type="scientific">Prototheca wickerhamii</name>
    <dbReference type="NCBI Taxonomy" id="3111"/>
    <lineage>
        <taxon>Eukaryota</taxon>
        <taxon>Viridiplantae</taxon>
        <taxon>Chlorophyta</taxon>
        <taxon>core chlorophytes</taxon>
        <taxon>Trebouxiophyceae</taxon>
        <taxon>Chlorellales</taxon>
        <taxon>Chlorellaceae</taxon>
        <taxon>Prototheca</taxon>
    </lineage>
</organism>
<evidence type="ECO:0000256" key="6">
    <source>
        <dbReference type="SAM" id="MobiDB-lite"/>
    </source>
</evidence>
<dbReference type="EMBL" id="JASFZW010000002">
    <property type="protein sequence ID" value="KAK2080095.1"/>
    <property type="molecule type" value="Genomic_DNA"/>
</dbReference>
<keyword evidence="2" id="KW-0689">Ribosomal protein</keyword>
<evidence type="ECO:0000256" key="4">
    <source>
        <dbReference type="ARBA" id="ARBA00031047"/>
    </source>
</evidence>
<evidence type="ECO:0000259" key="7">
    <source>
        <dbReference type="Pfam" id="PF01281"/>
    </source>
</evidence>
<keyword evidence="9" id="KW-1185">Reference proteome</keyword>
<dbReference type="GO" id="GO:0005840">
    <property type="term" value="C:ribosome"/>
    <property type="evidence" value="ECO:0007669"/>
    <property type="project" value="UniProtKB-KW"/>
</dbReference>
<protein>
    <recommendedName>
        <fullName evidence="5">Large ribosomal subunit protein bL9c</fullName>
    </recommendedName>
    <alternativeName>
        <fullName evidence="4">CL9</fullName>
    </alternativeName>
</protein>
<dbReference type="InterPro" id="IPR009027">
    <property type="entry name" value="Ribosomal_bL9/RNase_H1_N"/>
</dbReference>
<dbReference type="InterPro" id="IPR000244">
    <property type="entry name" value="Ribosomal_bL9"/>
</dbReference>
<dbReference type="InterPro" id="IPR020070">
    <property type="entry name" value="Ribosomal_bL9_N"/>
</dbReference>
<evidence type="ECO:0000256" key="2">
    <source>
        <dbReference type="ARBA" id="ARBA00022980"/>
    </source>
</evidence>
<dbReference type="Pfam" id="PF01281">
    <property type="entry name" value="Ribosomal_L9_N"/>
    <property type="match status" value="1"/>
</dbReference>
<dbReference type="Gene3D" id="3.40.5.10">
    <property type="entry name" value="Ribosomal protein L9, N-terminal domain"/>
    <property type="match status" value="1"/>
</dbReference>
<accession>A0AAD9IMG8</accession>
<dbReference type="GO" id="GO:0006412">
    <property type="term" value="P:translation"/>
    <property type="evidence" value="ECO:0007669"/>
    <property type="project" value="InterPro"/>
</dbReference>
<feature type="domain" description="Ribosomal protein L9" evidence="7">
    <location>
        <begin position="13"/>
        <end position="55"/>
    </location>
</feature>
<evidence type="ECO:0000256" key="5">
    <source>
        <dbReference type="ARBA" id="ARBA00035193"/>
    </source>
</evidence>
<evidence type="ECO:0000313" key="9">
    <source>
        <dbReference type="Proteomes" id="UP001255856"/>
    </source>
</evidence>